<feature type="repeat" description="WD" evidence="9">
    <location>
        <begin position="51"/>
        <end position="85"/>
    </location>
</feature>
<dbReference type="PIRSF" id="PIRSF038093">
    <property type="entry name" value="ARP2/3_su1"/>
    <property type="match status" value="1"/>
</dbReference>
<evidence type="ECO:0000256" key="9">
    <source>
        <dbReference type="PROSITE-ProRule" id="PRU00221"/>
    </source>
</evidence>
<dbReference type="Pfam" id="PF00400">
    <property type="entry name" value="WD40"/>
    <property type="match status" value="3"/>
</dbReference>
<evidence type="ECO:0000256" key="7">
    <source>
        <dbReference type="ARBA" id="ARBA00023212"/>
    </source>
</evidence>
<dbReference type="GO" id="GO:0005885">
    <property type="term" value="C:Arp2/3 protein complex"/>
    <property type="evidence" value="ECO:0007669"/>
    <property type="project" value="UniProtKB-UniRule"/>
</dbReference>
<evidence type="ECO:0000256" key="4">
    <source>
        <dbReference type="ARBA" id="ARBA00022574"/>
    </source>
</evidence>
<dbReference type="InterPro" id="IPR017383">
    <property type="entry name" value="ARPC1"/>
</dbReference>
<dbReference type="Gene3D" id="2.130.10.10">
    <property type="entry name" value="YVTN repeat-like/Quinoprotein amine dehydrogenase"/>
    <property type="match status" value="1"/>
</dbReference>
<dbReference type="KEGG" id="vde:111245123"/>
<keyword evidence="5" id="KW-0677">Repeat</keyword>
<protein>
    <recommendedName>
        <fullName evidence="8">Actin-related protein 2/3 complex subunit</fullName>
    </recommendedName>
</protein>
<dbReference type="AlphaFoldDB" id="A0A7M7J9I3"/>
<reference evidence="10" key="1">
    <citation type="submission" date="2021-01" db="UniProtKB">
        <authorList>
            <consortium name="EnsemblMetazoa"/>
        </authorList>
    </citation>
    <scope>IDENTIFICATION</scope>
</reference>
<evidence type="ECO:0000256" key="6">
    <source>
        <dbReference type="ARBA" id="ARBA00023203"/>
    </source>
</evidence>
<dbReference type="Proteomes" id="UP000594260">
    <property type="component" value="Unplaced"/>
</dbReference>
<dbReference type="InterPro" id="IPR001680">
    <property type="entry name" value="WD40_rpt"/>
</dbReference>
<comment type="subcellular location">
    <subcellularLocation>
        <location evidence="1">Cytoplasm</location>
        <location evidence="1">Cytoskeleton</location>
    </subcellularLocation>
</comment>
<dbReference type="RefSeq" id="XP_022648750.1">
    <property type="nucleotide sequence ID" value="XM_022793015.1"/>
</dbReference>
<accession>A0A7M7J9I3</accession>
<keyword evidence="3 8" id="KW-0963">Cytoplasm</keyword>
<dbReference type="PANTHER" id="PTHR10709:SF2">
    <property type="entry name" value="ACTIN-RELATED PROTEIN 2_3 COMPLEX SUBUNIT"/>
    <property type="match status" value="1"/>
</dbReference>
<evidence type="ECO:0000256" key="2">
    <source>
        <dbReference type="ARBA" id="ARBA00006260"/>
    </source>
</evidence>
<dbReference type="SUPFAM" id="SSF50978">
    <property type="entry name" value="WD40 repeat-like"/>
    <property type="match status" value="1"/>
</dbReference>
<dbReference type="InterPro" id="IPR019775">
    <property type="entry name" value="WD40_repeat_CS"/>
</dbReference>
<dbReference type="InterPro" id="IPR015943">
    <property type="entry name" value="WD40/YVTN_repeat-like_dom_sf"/>
</dbReference>
<dbReference type="CTD" id="34793"/>
<evidence type="ECO:0000256" key="8">
    <source>
        <dbReference type="PIRNR" id="PIRNR038093"/>
    </source>
</evidence>
<dbReference type="GO" id="GO:0051015">
    <property type="term" value="F:actin filament binding"/>
    <property type="evidence" value="ECO:0007669"/>
    <property type="project" value="TreeGrafter"/>
</dbReference>
<dbReference type="RefSeq" id="XP_022648749.1">
    <property type="nucleotide sequence ID" value="XM_022793014.1"/>
</dbReference>
<dbReference type="PROSITE" id="PS50082">
    <property type="entry name" value="WD_REPEATS_2"/>
    <property type="match status" value="1"/>
</dbReference>
<dbReference type="InterPro" id="IPR036322">
    <property type="entry name" value="WD40_repeat_dom_sf"/>
</dbReference>
<proteinExistence type="inferred from homology"/>
<dbReference type="SMART" id="SM00320">
    <property type="entry name" value="WD40"/>
    <property type="match status" value="5"/>
</dbReference>
<evidence type="ECO:0000256" key="1">
    <source>
        <dbReference type="ARBA" id="ARBA00004245"/>
    </source>
</evidence>
<keyword evidence="7 8" id="KW-0206">Cytoskeleton</keyword>
<evidence type="ECO:0000313" key="11">
    <source>
        <dbReference type="Proteomes" id="UP000594260"/>
    </source>
</evidence>
<dbReference type="GO" id="GO:0034314">
    <property type="term" value="P:Arp2/3 complex-mediated actin nucleation"/>
    <property type="evidence" value="ECO:0007669"/>
    <property type="project" value="UniProtKB-UniRule"/>
</dbReference>
<sequence>MADIHSFGVAPVSCHAFNKDRTKVAVSLNNTDVEIYDKDSVGWKPTPSHTLAKHDLRVTSIDWAPISNRIVTCSADRNAYVWNFDGKTWNPVLVHLRINRAATFVRWSPKENKFAAGSGAKLVSVCFFVEDNNWWLSKHIKKPMRSTITCLDWHPNNVLLATGCTDFRTRVFSAYIKEIEEKPESTPWGARMPLAQLLAEFPAAGWVHGVAFSPDGTRVAWVSHDSSIAVATAGSKHVASFNMTGMPLLKCIWLSPAKIVAAGFDCYPMLFEVTNNGIKFISSLDKQKKIEGGGSVSAMRMFRDMDKLSIDSASGPDSTGSGVVATLHQNTITSVSAHTTTGDKVAKFATSGVDSRLIIWDVKALESSLGDIRLH</sequence>
<keyword evidence="6 8" id="KW-0009">Actin-binding</keyword>
<keyword evidence="11" id="KW-1185">Reference proteome</keyword>
<dbReference type="PROSITE" id="PS00678">
    <property type="entry name" value="WD_REPEATS_1"/>
    <property type="match status" value="1"/>
</dbReference>
<dbReference type="OMA" id="YVWEPSP"/>
<dbReference type="OrthoDB" id="406844at2759"/>
<keyword evidence="4 9" id="KW-0853">WD repeat</keyword>
<dbReference type="FunCoup" id="A0A7M7J9I3">
    <property type="interactions" value="1865"/>
</dbReference>
<dbReference type="EnsemblMetazoa" id="XM_022793014">
    <property type="protein sequence ID" value="XP_022648749"/>
    <property type="gene ID" value="LOC111245123"/>
</dbReference>
<dbReference type="GeneID" id="111245123"/>
<dbReference type="InParanoid" id="A0A7M7J9I3"/>
<evidence type="ECO:0000256" key="5">
    <source>
        <dbReference type="ARBA" id="ARBA00022737"/>
    </source>
</evidence>
<name>A0A7M7J9I3_VARDE</name>
<organism evidence="10 11">
    <name type="scientific">Varroa destructor</name>
    <name type="common">Honeybee mite</name>
    <dbReference type="NCBI Taxonomy" id="109461"/>
    <lineage>
        <taxon>Eukaryota</taxon>
        <taxon>Metazoa</taxon>
        <taxon>Ecdysozoa</taxon>
        <taxon>Arthropoda</taxon>
        <taxon>Chelicerata</taxon>
        <taxon>Arachnida</taxon>
        <taxon>Acari</taxon>
        <taxon>Parasitiformes</taxon>
        <taxon>Mesostigmata</taxon>
        <taxon>Gamasina</taxon>
        <taxon>Dermanyssoidea</taxon>
        <taxon>Varroidae</taxon>
        <taxon>Varroa</taxon>
    </lineage>
</organism>
<dbReference type="EnsemblMetazoa" id="XM_022793015">
    <property type="protein sequence ID" value="XP_022648750"/>
    <property type="gene ID" value="LOC111245123"/>
</dbReference>
<comment type="function">
    <text evidence="8">Functions as component of the Arp2/3 complex which is involved in regulation of actin polymerization and together with an activating nucleation-promoting factor (NPF) mediates the formation of branched actin networks.</text>
</comment>
<dbReference type="PROSITE" id="PS50294">
    <property type="entry name" value="WD_REPEATS_REGION"/>
    <property type="match status" value="1"/>
</dbReference>
<dbReference type="PANTHER" id="PTHR10709">
    <property type="entry name" value="ACTIN-RELATED PROTEIN 2/3 COMPLEX SUBUNIT 1"/>
    <property type="match status" value="1"/>
</dbReference>
<evidence type="ECO:0000313" key="10">
    <source>
        <dbReference type="EnsemblMetazoa" id="XP_022648749"/>
    </source>
</evidence>
<comment type="similarity">
    <text evidence="2 8">Belongs to the WD repeat ARPC1 family.</text>
</comment>
<evidence type="ECO:0000256" key="3">
    <source>
        <dbReference type="ARBA" id="ARBA00022490"/>
    </source>
</evidence>